<name>A0A164MDL4_9AGAM</name>
<gene>
    <name evidence="1" type="ORF">SISNIDRAFT_491807</name>
</gene>
<accession>A0A164MDL4</accession>
<evidence type="ECO:0000313" key="1">
    <source>
        <dbReference type="EMBL" id="KZS86608.1"/>
    </source>
</evidence>
<dbReference type="AlphaFoldDB" id="A0A164MDL4"/>
<dbReference type="Proteomes" id="UP000076722">
    <property type="component" value="Unassembled WGS sequence"/>
</dbReference>
<organism evidence="1 2">
    <name type="scientific">Sistotremastrum niveocremeum HHB9708</name>
    <dbReference type="NCBI Taxonomy" id="1314777"/>
    <lineage>
        <taxon>Eukaryota</taxon>
        <taxon>Fungi</taxon>
        <taxon>Dikarya</taxon>
        <taxon>Basidiomycota</taxon>
        <taxon>Agaricomycotina</taxon>
        <taxon>Agaricomycetes</taxon>
        <taxon>Sistotremastrales</taxon>
        <taxon>Sistotremastraceae</taxon>
        <taxon>Sertulicium</taxon>
        <taxon>Sertulicium niveocremeum</taxon>
    </lineage>
</organism>
<proteinExistence type="predicted"/>
<protein>
    <submittedName>
        <fullName evidence="1">Uncharacterized protein</fullName>
    </submittedName>
</protein>
<sequence>MVAVKSFTTPLIVLFSLYRMTVNTNSINDISLHSLQSSPSKTIVRSEYQLDTPFGTLFSTKSYASVEYFPTASLIPTRQTPCGGPGEPSCD</sequence>
<evidence type="ECO:0000313" key="2">
    <source>
        <dbReference type="Proteomes" id="UP000076722"/>
    </source>
</evidence>
<keyword evidence="2" id="KW-1185">Reference proteome</keyword>
<dbReference type="EMBL" id="KV419480">
    <property type="protein sequence ID" value="KZS86608.1"/>
    <property type="molecule type" value="Genomic_DNA"/>
</dbReference>
<reference evidence="1 2" key="1">
    <citation type="journal article" date="2016" name="Mol. Biol. Evol.">
        <title>Comparative Genomics of Early-Diverging Mushroom-Forming Fungi Provides Insights into the Origins of Lignocellulose Decay Capabilities.</title>
        <authorList>
            <person name="Nagy L.G."/>
            <person name="Riley R."/>
            <person name="Tritt A."/>
            <person name="Adam C."/>
            <person name="Daum C."/>
            <person name="Floudas D."/>
            <person name="Sun H."/>
            <person name="Yadav J.S."/>
            <person name="Pangilinan J."/>
            <person name="Larsson K.H."/>
            <person name="Matsuura K."/>
            <person name="Barry K."/>
            <person name="Labutti K."/>
            <person name="Kuo R."/>
            <person name="Ohm R.A."/>
            <person name="Bhattacharya S.S."/>
            <person name="Shirouzu T."/>
            <person name="Yoshinaga Y."/>
            <person name="Martin F.M."/>
            <person name="Grigoriev I.V."/>
            <person name="Hibbett D.S."/>
        </authorList>
    </citation>
    <scope>NUCLEOTIDE SEQUENCE [LARGE SCALE GENOMIC DNA]</scope>
    <source>
        <strain evidence="1 2">HHB9708</strain>
    </source>
</reference>